<evidence type="ECO:0008006" key="8">
    <source>
        <dbReference type="Google" id="ProtNLM"/>
    </source>
</evidence>
<dbReference type="PANTHER" id="PTHR12714:SF9">
    <property type="entry name" value="PROTEIN-S-ISOPRENYLCYSTEINE O-METHYLTRANSFERASE"/>
    <property type="match status" value="1"/>
</dbReference>
<feature type="transmembrane region" description="Helical" evidence="5">
    <location>
        <begin position="131"/>
        <end position="151"/>
    </location>
</feature>
<keyword evidence="7" id="KW-1185">Reference proteome</keyword>
<dbReference type="AlphaFoldDB" id="J7IWM7"/>
<evidence type="ECO:0000313" key="7">
    <source>
        <dbReference type="Proteomes" id="UP000005262"/>
    </source>
</evidence>
<dbReference type="RefSeq" id="WP_014902437.1">
    <property type="nucleotide sequence ID" value="NC_018515.1"/>
</dbReference>
<feature type="transmembrane region" description="Helical" evidence="5">
    <location>
        <begin position="6"/>
        <end position="26"/>
    </location>
</feature>
<dbReference type="PANTHER" id="PTHR12714">
    <property type="entry name" value="PROTEIN-S ISOPRENYLCYSTEINE O-METHYLTRANSFERASE"/>
    <property type="match status" value="1"/>
</dbReference>
<name>J7IWM7_DESMD</name>
<proteinExistence type="predicted"/>
<protein>
    <recommendedName>
        <fullName evidence="8">Isoprenylcysteine carboxyl methyltransferase (ICMT) family protein</fullName>
    </recommendedName>
</protein>
<accession>J7IWM7</accession>
<keyword evidence="3 5" id="KW-1133">Transmembrane helix</keyword>
<dbReference type="GO" id="GO:0012505">
    <property type="term" value="C:endomembrane system"/>
    <property type="evidence" value="ECO:0007669"/>
    <property type="project" value="UniProtKB-SubCell"/>
</dbReference>
<evidence type="ECO:0000256" key="1">
    <source>
        <dbReference type="ARBA" id="ARBA00004127"/>
    </source>
</evidence>
<dbReference type="HOGENOM" id="CLU_065200_7_0_9"/>
<evidence type="ECO:0000256" key="2">
    <source>
        <dbReference type="ARBA" id="ARBA00022692"/>
    </source>
</evidence>
<evidence type="ECO:0000256" key="5">
    <source>
        <dbReference type="SAM" id="Phobius"/>
    </source>
</evidence>
<evidence type="ECO:0000256" key="4">
    <source>
        <dbReference type="ARBA" id="ARBA00023136"/>
    </source>
</evidence>
<keyword evidence="4 5" id="KW-0472">Membrane</keyword>
<dbReference type="GO" id="GO:0016740">
    <property type="term" value="F:transferase activity"/>
    <property type="evidence" value="ECO:0007669"/>
    <property type="project" value="UniProtKB-ARBA"/>
</dbReference>
<feature type="transmembrane region" description="Helical" evidence="5">
    <location>
        <begin position="88"/>
        <end position="110"/>
    </location>
</feature>
<comment type="subcellular location">
    <subcellularLocation>
        <location evidence="1">Endomembrane system</location>
        <topology evidence="1">Multi-pass membrane protein</topology>
    </subcellularLocation>
</comment>
<feature type="transmembrane region" description="Helical" evidence="5">
    <location>
        <begin position="47"/>
        <end position="68"/>
    </location>
</feature>
<organism evidence="6 7">
    <name type="scientific">Desulfosporosinus meridiei (strain ATCC BAA-275 / DSM 13257 / KCTC 12902 / NCIMB 13706 / S10)</name>
    <dbReference type="NCBI Taxonomy" id="768704"/>
    <lineage>
        <taxon>Bacteria</taxon>
        <taxon>Bacillati</taxon>
        <taxon>Bacillota</taxon>
        <taxon>Clostridia</taxon>
        <taxon>Eubacteriales</taxon>
        <taxon>Desulfitobacteriaceae</taxon>
        <taxon>Desulfosporosinus</taxon>
    </lineage>
</organism>
<sequence>MFNLKNSLSFFLFLVFLFSYLSKLLLLKKRYRIDANVLSKGRKDSPIRVVEAFVKFTTFLWGVVWLMLSLFEPLISQWSVPFVSNSYLSGLGLLINTVGLGIFLVAMITMKTSWRVGIDKSVKTSLVTDGIYQFSRNPAFVGFDLMFMGLFLTYPSLLTLALALTNSLAIHLLILQEEVHLKATFQEDYLKYYRTTGRYFIL</sequence>
<dbReference type="eggNOG" id="COG2020">
    <property type="taxonomic scope" value="Bacteria"/>
</dbReference>
<dbReference type="Gene3D" id="1.20.120.1630">
    <property type="match status" value="1"/>
</dbReference>
<reference evidence="7" key="2">
    <citation type="submission" date="2012-08" db="EMBL/GenBank/DDBJ databases">
        <title>Finished genome of Desulfosporosinus meridiei DSM 13257.</title>
        <authorList>
            <person name="Huntemann M."/>
            <person name="Wei C.-L."/>
            <person name="Han J."/>
            <person name="Detter J.C."/>
            <person name="Han C."/>
            <person name="Davenport K."/>
            <person name="Daligault H."/>
            <person name="Erkkila T."/>
            <person name="Gu W."/>
            <person name="Munk A.C.C."/>
            <person name="Teshima H."/>
            <person name="Xu Y."/>
            <person name="Chain P."/>
            <person name="Tapia R."/>
            <person name="Chen A."/>
            <person name="Krypides N."/>
            <person name="Mavromatis K."/>
            <person name="Markowitz V."/>
            <person name="Szeto E."/>
            <person name="Ivanova N."/>
            <person name="Mikhailova N."/>
            <person name="Ovchinnikova G."/>
            <person name="Pagani I."/>
            <person name="Pati A."/>
            <person name="Goodwin L."/>
            <person name="Peters L."/>
            <person name="Pitluck S."/>
            <person name="Woyke T."/>
            <person name="Pester M."/>
            <person name="Spring S."/>
            <person name="Ollivier B."/>
            <person name="Rattei T."/>
            <person name="Klenk H.-P."/>
            <person name="Wagner M."/>
            <person name="Loy A."/>
        </authorList>
    </citation>
    <scope>NUCLEOTIDE SEQUENCE [LARGE SCALE GENOMIC DNA]</scope>
    <source>
        <strain evidence="7">ATCC BAA-275 / DSM 13257 / NCIMB 13706 / S10</strain>
    </source>
</reference>
<dbReference type="Proteomes" id="UP000005262">
    <property type="component" value="Chromosome"/>
</dbReference>
<dbReference type="OrthoDB" id="9782395at2"/>
<keyword evidence="2 5" id="KW-0812">Transmembrane</keyword>
<dbReference type="InterPro" id="IPR007318">
    <property type="entry name" value="Phopholipid_MeTrfase"/>
</dbReference>
<gene>
    <name evidence="6" type="ordered locus">Desmer_1525</name>
</gene>
<dbReference type="Pfam" id="PF04191">
    <property type="entry name" value="PEMT"/>
    <property type="match status" value="1"/>
</dbReference>
<reference evidence="6 7" key="1">
    <citation type="journal article" date="2012" name="J. Bacteriol.">
        <title>Complete genome sequences of Desulfosporosinus orientis DSM765T, Desulfosporosinus youngiae DSM17734T, Desulfosporosinus meridiei DSM13257T, and Desulfosporosinus acidiphilus DSM22704T.</title>
        <authorList>
            <person name="Pester M."/>
            <person name="Brambilla E."/>
            <person name="Alazard D."/>
            <person name="Rattei T."/>
            <person name="Weinmaier T."/>
            <person name="Han J."/>
            <person name="Lucas S."/>
            <person name="Lapidus A."/>
            <person name="Cheng J.F."/>
            <person name="Goodwin L."/>
            <person name="Pitluck S."/>
            <person name="Peters L."/>
            <person name="Ovchinnikova G."/>
            <person name="Teshima H."/>
            <person name="Detter J.C."/>
            <person name="Han C.S."/>
            <person name="Tapia R."/>
            <person name="Land M.L."/>
            <person name="Hauser L."/>
            <person name="Kyrpides N.C."/>
            <person name="Ivanova N.N."/>
            <person name="Pagani I."/>
            <person name="Huntmann M."/>
            <person name="Wei C.L."/>
            <person name="Davenport K.W."/>
            <person name="Daligault H."/>
            <person name="Chain P.S."/>
            <person name="Chen A."/>
            <person name="Mavromatis K."/>
            <person name="Markowitz V."/>
            <person name="Szeto E."/>
            <person name="Mikhailova N."/>
            <person name="Pati A."/>
            <person name="Wagner M."/>
            <person name="Woyke T."/>
            <person name="Ollivier B."/>
            <person name="Klenk H.P."/>
            <person name="Spring S."/>
            <person name="Loy A."/>
        </authorList>
    </citation>
    <scope>NUCLEOTIDE SEQUENCE [LARGE SCALE GENOMIC DNA]</scope>
    <source>
        <strain evidence="7">ATCC BAA-275 / DSM 13257 / NCIMB 13706 / S10</strain>
    </source>
</reference>
<dbReference type="KEGG" id="dmi:Desmer_1525"/>
<dbReference type="EMBL" id="CP003629">
    <property type="protein sequence ID" value="AFQ43518.1"/>
    <property type="molecule type" value="Genomic_DNA"/>
</dbReference>
<dbReference type="STRING" id="768704.Desmer_1525"/>
<evidence type="ECO:0000256" key="3">
    <source>
        <dbReference type="ARBA" id="ARBA00022989"/>
    </source>
</evidence>
<evidence type="ECO:0000313" key="6">
    <source>
        <dbReference type="EMBL" id="AFQ43518.1"/>
    </source>
</evidence>